<accession>A0A2I1P8Z3</accession>
<dbReference type="InterPro" id="IPR050580">
    <property type="entry name" value="2H_phosphoesterase_YjcG-like"/>
</dbReference>
<reference evidence="1 2" key="1">
    <citation type="submission" date="2017-12" db="EMBL/GenBank/DDBJ databases">
        <title>Phylogenetic diversity of female urinary microbiome.</title>
        <authorList>
            <person name="Thomas-White K."/>
            <person name="Wolfe A.J."/>
        </authorList>
    </citation>
    <scope>NUCLEOTIDE SEQUENCE [LARGE SCALE GENOMIC DNA]</scope>
    <source>
        <strain evidence="1 2">UMB1298</strain>
    </source>
</reference>
<gene>
    <name evidence="1" type="ORF">CYJ76_09200</name>
</gene>
<name>A0A2I1P8Z3_9MICO</name>
<dbReference type="Pfam" id="PF13563">
    <property type="entry name" value="2_5_RNA_ligase2"/>
    <property type="match status" value="1"/>
</dbReference>
<dbReference type="Gene3D" id="3.90.1140.10">
    <property type="entry name" value="Cyclic phosphodiesterase"/>
    <property type="match status" value="1"/>
</dbReference>
<dbReference type="InterPro" id="IPR009097">
    <property type="entry name" value="Cyclic_Pdiesterase"/>
</dbReference>
<dbReference type="PANTHER" id="PTHR40037:SF1">
    <property type="entry name" value="PHOSPHOESTERASE SAOUHSC_00951-RELATED"/>
    <property type="match status" value="1"/>
</dbReference>
<dbReference type="SUPFAM" id="SSF55144">
    <property type="entry name" value="LigT-like"/>
    <property type="match status" value="1"/>
</dbReference>
<evidence type="ECO:0000313" key="2">
    <source>
        <dbReference type="Proteomes" id="UP000234206"/>
    </source>
</evidence>
<sequence length="177" mass="19378">MTMDIGVAIPVPAPWADEVRRVRMAVGDEQARSIPTHITLMPPLTMARDVRSLVADHLSAAAAAVRPFVVELRGTETFRPVSQVVYAPLVQGAEECAALERHVHAGPLAMELPFPYHPHVTLAQNVPAGSLDRAMQEMADFAATFTVDHFTRYVSGPDGVWRPLDSWELGTGECREL</sequence>
<protein>
    <submittedName>
        <fullName evidence="1">2'-5' RNA ligase</fullName>
    </submittedName>
</protein>
<organism evidence="1 2">
    <name type="scientific">Kytococcus schroeteri</name>
    <dbReference type="NCBI Taxonomy" id="138300"/>
    <lineage>
        <taxon>Bacteria</taxon>
        <taxon>Bacillati</taxon>
        <taxon>Actinomycetota</taxon>
        <taxon>Actinomycetes</taxon>
        <taxon>Micrococcales</taxon>
        <taxon>Kytococcaceae</taxon>
        <taxon>Kytococcus</taxon>
    </lineage>
</organism>
<dbReference type="GO" id="GO:0016874">
    <property type="term" value="F:ligase activity"/>
    <property type="evidence" value="ECO:0007669"/>
    <property type="project" value="UniProtKB-KW"/>
</dbReference>
<dbReference type="EMBL" id="PKIZ01000018">
    <property type="protein sequence ID" value="PKZ41104.1"/>
    <property type="molecule type" value="Genomic_DNA"/>
</dbReference>
<dbReference type="Proteomes" id="UP000234206">
    <property type="component" value="Unassembled WGS sequence"/>
</dbReference>
<keyword evidence="2" id="KW-1185">Reference proteome</keyword>
<keyword evidence="1" id="KW-0436">Ligase</keyword>
<comment type="caution">
    <text evidence="1">The sequence shown here is derived from an EMBL/GenBank/DDBJ whole genome shotgun (WGS) entry which is preliminary data.</text>
</comment>
<dbReference type="PANTHER" id="PTHR40037">
    <property type="entry name" value="PHOSPHOESTERASE YJCG-RELATED"/>
    <property type="match status" value="1"/>
</dbReference>
<dbReference type="OrthoDB" id="358773at2"/>
<proteinExistence type="predicted"/>
<evidence type="ECO:0000313" key="1">
    <source>
        <dbReference type="EMBL" id="PKZ41104.1"/>
    </source>
</evidence>
<dbReference type="AlphaFoldDB" id="A0A2I1P8Z3"/>